<evidence type="ECO:0000313" key="5">
    <source>
        <dbReference type="EMBL" id="OGD62948.1"/>
    </source>
</evidence>
<gene>
    <name evidence="5" type="ORF">A2160_04250</name>
</gene>
<dbReference type="SUPFAM" id="SSF51905">
    <property type="entry name" value="FAD/NAD(P)-binding domain"/>
    <property type="match status" value="2"/>
</dbReference>
<accession>A0A1F5E6G5</accession>
<evidence type="ECO:0000256" key="3">
    <source>
        <dbReference type="SAM" id="MobiDB-lite"/>
    </source>
</evidence>
<comment type="caution">
    <text evidence="5">The sequence shown here is derived from an EMBL/GenBank/DDBJ whole genome shotgun (WGS) entry which is preliminary data.</text>
</comment>
<dbReference type="GO" id="GO:0016491">
    <property type="term" value="F:oxidoreductase activity"/>
    <property type="evidence" value="ECO:0007669"/>
    <property type="project" value="UniProtKB-KW"/>
</dbReference>
<feature type="compositionally biased region" description="Polar residues" evidence="3">
    <location>
        <begin position="121"/>
        <end position="131"/>
    </location>
</feature>
<sequence>MNMPPNTPLNKPSIYDLIIVGAGPAGLTASIYASRYKLTNLVIGKQLGGELVLAHKIENFPGFESVPGPELVQKMGNQVEKLGAKIIYEEVGKIEMGVFKDSTTEFESVFQPASPAGGSRAQDSSQECGKNLSNSLSRPHIFKVYLVGGEWYLARAVIVATGSERRRLGVPGEEELIGRGVSYCTTCDAPFYREKLVGVVGGSDAAVTGAIHAAEFAKRIYLIYRGEQLRAEPIWIEELKKLIEKEKVIVIYKINVKEVLKKSQITNHKSQANGLGDVVGGIRLDNLFNGGDVLELDGLFIEIGGVPGTSLVKPLGVDLIDSGHVRVTDFMATNVVGLFCAGDMVDHSLVMQQAITAMAQGAIAASSAYKYLKGNQAPRILGV</sequence>
<dbReference type="PRINTS" id="PR00368">
    <property type="entry name" value="FADPNR"/>
</dbReference>
<dbReference type="Proteomes" id="UP000177006">
    <property type="component" value="Unassembled WGS sequence"/>
</dbReference>
<dbReference type="AlphaFoldDB" id="A0A1F5E6G5"/>
<name>A0A1F5E6G5_9BACT</name>
<keyword evidence="1" id="KW-0285">Flavoprotein</keyword>
<keyword evidence="2" id="KW-0560">Oxidoreductase</keyword>
<evidence type="ECO:0000313" key="6">
    <source>
        <dbReference type="Proteomes" id="UP000177006"/>
    </source>
</evidence>
<evidence type="ECO:0000256" key="1">
    <source>
        <dbReference type="ARBA" id="ARBA00022630"/>
    </source>
</evidence>
<dbReference type="InterPro" id="IPR023753">
    <property type="entry name" value="FAD/NAD-binding_dom"/>
</dbReference>
<dbReference type="Pfam" id="PF07992">
    <property type="entry name" value="Pyr_redox_2"/>
    <property type="match status" value="1"/>
</dbReference>
<dbReference type="InterPro" id="IPR036188">
    <property type="entry name" value="FAD/NAD-bd_sf"/>
</dbReference>
<feature type="domain" description="FAD/NAD(P)-binding" evidence="4">
    <location>
        <begin position="15"/>
        <end position="361"/>
    </location>
</feature>
<dbReference type="PRINTS" id="PR00469">
    <property type="entry name" value="PNDRDTASEII"/>
</dbReference>
<protein>
    <recommendedName>
        <fullName evidence="4">FAD/NAD(P)-binding domain-containing protein</fullName>
    </recommendedName>
</protein>
<dbReference type="PANTHER" id="PTHR48105">
    <property type="entry name" value="THIOREDOXIN REDUCTASE 1-RELATED-RELATED"/>
    <property type="match status" value="1"/>
</dbReference>
<dbReference type="STRING" id="1797457.A2160_04250"/>
<dbReference type="Gene3D" id="3.50.50.60">
    <property type="entry name" value="FAD/NAD(P)-binding domain"/>
    <property type="match status" value="3"/>
</dbReference>
<evidence type="ECO:0000259" key="4">
    <source>
        <dbReference type="Pfam" id="PF07992"/>
    </source>
</evidence>
<proteinExistence type="predicted"/>
<evidence type="ECO:0000256" key="2">
    <source>
        <dbReference type="ARBA" id="ARBA00023002"/>
    </source>
</evidence>
<dbReference type="EMBL" id="MEZK01000014">
    <property type="protein sequence ID" value="OGD62948.1"/>
    <property type="molecule type" value="Genomic_DNA"/>
</dbReference>
<feature type="region of interest" description="Disordered" evidence="3">
    <location>
        <begin position="110"/>
        <end position="131"/>
    </location>
</feature>
<reference evidence="5 6" key="1">
    <citation type="journal article" date="2016" name="Nat. Commun.">
        <title>Thousands of microbial genomes shed light on interconnected biogeochemical processes in an aquifer system.</title>
        <authorList>
            <person name="Anantharaman K."/>
            <person name="Brown C.T."/>
            <person name="Hug L.A."/>
            <person name="Sharon I."/>
            <person name="Castelle C.J."/>
            <person name="Probst A.J."/>
            <person name="Thomas B.C."/>
            <person name="Singh A."/>
            <person name="Wilkins M.J."/>
            <person name="Karaoz U."/>
            <person name="Brodie E.L."/>
            <person name="Williams K.H."/>
            <person name="Hubbard S.S."/>
            <person name="Banfield J.F."/>
        </authorList>
    </citation>
    <scope>NUCLEOTIDE SEQUENCE [LARGE SCALE GENOMIC DNA]</scope>
</reference>
<organism evidence="5 6">
    <name type="scientific">Candidatus Beckwithbacteria bacterium RBG_13_42_9</name>
    <dbReference type="NCBI Taxonomy" id="1797457"/>
    <lineage>
        <taxon>Bacteria</taxon>
        <taxon>Candidatus Beckwithiibacteriota</taxon>
    </lineage>
</organism>
<dbReference type="InterPro" id="IPR050097">
    <property type="entry name" value="Ferredoxin-NADP_redctase_2"/>
</dbReference>